<dbReference type="Pfam" id="PF12732">
    <property type="entry name" value="YtxH"/>
    <property type="match status" value="1"/>
</dbReference>
<keyword evidence="1" id="KW-0175">Coiled coil</keyword>
<dbReference type="Proteomes" id="UP001595616">
    <property type="component" value="Unassembled WGS sequence"/>
</dbReference>
<keyword evidence="3" id="KW-1185">Reference proteome</keyword>
<gene>
    <name evidence="2" type="ORF">ACFOOI_06205</name>
</gene>
<feature type="coiled-coil region" evidence="1">
    <location>
        <begin position="34"/>
        <end position="61"/>
    </location>
</feature>
<evidence type="ECO:0000256" key="1">
    <source>
        <dbReference type="SAM" id="Coils"/>
    </source>
</evidence>
<organism evidence="2 3">
    <name type="scientific">Lacihabitans lacunae</name>
    <dbReference type="NCBI Taxonomy" id="1028214"/>
    <lineage>
        <taxon>Bacteria</taxon>
        <taxon>Pseudomonadati</taxon>
        <taxon>Bacteroidota</taxon>
        <taxon>Cytophagia</taxon>
        <taxon>Cytophagales</taxon>
        <taxon>Leadbetterellaceae</taxon>
        <taxon>Lacihabitans</taxon>
    </lineage>
</organism>
<evidence type="ECO:0000313" key="2">
    <source>
        <dbReference type="EMBL" id="MFC3810238.1"/>
    </source>
</evidence>
<proteinExistence type="predicted"/>
<name>A0ABV7YWF5_9BACT</name>
<comment type="caution">
    <text evidence="2">The sequence shown here is derived from an EMBL/GenBank/DDBJ whole genome shotgun (WGS) entry which is preliminary data.</text>
</comment>
<sequence>MSKTIKVIAGLVAATAVGVAVGVAFAPHKGTKTRRKIKGKLEDLKEDTLALTEEVKELALKQKELAIKKVDDFTDQTKKAFESITSKITNNKEVASN</sequence>
<dbReference type="EMBL" id="JBHRYQ010000001">
    <property type="protein sequence ID" value="MFC3810238.1"/>
    <property type="molecule type" value="Genomic_DNA"/>
</dbReference>
<dbReference type="RefSeq" id="WP_379836198.1">
    <property type="nucleotide sequence ID" value="NZ_JBHRYQ010000001.1"/>
</dbReference>
<dbReference type="InterPro" id="IPR024623">
    <property type="entry name" value="YtxH"/>
</dbReference>
<protein>
    <submittedName>
        <fullName evidence="2">YtxH domain-containing protein</fullName>
    </submittedName>
</protein>
<reference evidence="3" key="1">
    <citation type="journal article" date="2019" name="Int. J. Syst. Evol. Microbiol.">
        <title>The Global Catalogue of Microorganisms (GCM) 10K type strain sequencing project: providing services to taxonomists for standard genome sequencing and annotation.</title>
        <authorList>
            <consortium name="The Broad Institute Genomics Platform"/>
            <consortium name="The Broad Institute Genome Sequencing Center for Infectious Disease"/>
            <person name="Wu L."/>
            <person name="Ma J."/>
        </authorList>
    </citation>
    <scope>NUCLEOTIDE SEQUENCE [LARGE SCALE GENOMIC DNA]</scope>
    <source>
        <strain evidence="3">CECT 7956</strain>
    </source>
</reference>
<evidence type="ECO:0000313" key="3">
    <source>
        <dbReference type="Proteomes" id="UP001595616"/>
    </source>
</evidence>
<accession>A0ABV7YWF5</accession>